<dbReference type="PANTHER" id="PTHR47284:SF3">
    <property type="entry name" value="FATTY-ACID-BINDING PROTEIN 2"/>
    <property type="match status" value="1"/>
</dbReference>
<name>A0A136J5X9_9PEZI</name>
<dbReference type="Pfam" id="PF16035">
    <property type="entry name" value="Chalcone_2"/>
    <property type="match status" value="1"/>
</dbReference>
<dbReference type="AlphaFoldDB" id="A0A136J5X9"/>
<dbReference type="InterPro" id="IPR016088">
    <property type="entry name" value="Chalcone_isomerase_3-sand"/>
</dbReference>
<accession>A0A136J5X9</accession>
<dbReference type="Gene3D" id="3.50.70.10">
    <property type="match status" value="1"/>
</dbReference>
<dbReference type="SUPFAM" id="SSF54626">
    <property type="entry name" value="Chalcone isomerase"/>
    <property type="match status" value="1"/>
</dbReference>
<dbReference type="FunCoup" id="A0A136J5X9">
    <property type="interactions" value="137"/>
</dbReference>
<dbReference type="GO" id="GO:0016872">
    <property type="term" value="F:intramolecular lyase activity"/>
    <property type="evidence" value="ECO:0007669"/>
    <property type="project" value="InterPro"/>
</dbReference>
<keyword evidence="3" id="KW-1185">Reference proteome</keyword>
<organism evidence="2 3">
    <name type="scientific">Microdochium bolleyi</name>
    <dbReference type="NCBI Taxonomy" id="196109"/>
    <lineage>
        <taxon>Eukaryota</taxon>
        <taxon>Fungi</taxon>
        <taxon>Dikarya</taxon>
        <taxon>Ascomycota</taxon>
        <taxon>Pezizomycotina</taxon>
        <taxon>Sordariomycetes</taxon>
        <taxon>Xylariomycetidae</taxon>
        <taxon>Xylariales</taxon>
        <taxon>Microdochiaceae</taxon>
        <taxon>Microdochium</taxon>
    </lineage>
</organism>
<dbReference type="InterPro" id="IPR016087">
    <property type="entry name" value="Chalcone_isomerase"/>
</dbReference>
<protein>
    <submittedName>
        <fullName evidence="2">Chalcone-flavanone isomerase-domain-containing protein</fullName>
    </submittedName>
</protein>
<reference evidence="3" key="1">
    <citation type="submission" date="2016-02" db="EMBL/GenBank/DDBJ databases">
        <title>Draft genome sequence of Microdochium bolleyi, a fungal endophyte of beachgrass.</title>
        <authorList>
            <consortium name="DOE Joint Genome Institute"/>
            <person name="David A.S."/>
            <person name="May G."/>
            <person name="Haridas S."/>
            <person name="Lim J."/>
            <person name="Wang M."/>
            <person name="Labutti K."/>
            <person name="Lipzen A."/>
            <person name="Barry K."/>
            <person name="Grigoriev I.V."/>
        </authorList>
    </citation>
    <scope>NUCLEOTIDE SEQUENCE [LARGE SCALE GENOMIC DNA]</scope>
    <source>
        <strain evidence="3">J235TASD1</strain>
    </source>
</reference>
<feature type="domain" description="Chalcone isomerase" evidence="1">
    <location>
        <begin position="161"/>
        <end position="361"/>
    </location>
</feature>
<sequence>MLSSRAVPAARSGLRCLNSSASAPAVRATQQCRRTFLRPARSNGGRVSETINLKRMRDQSHDYQSNRRAILLGGAIAGVIATCYTTYRLVDAVRNPTRFDLPPDKLDPFVIDGGVKRKAVVHDDEGRELVPTGNSTVQTFPRTIDLHLGAQGAQEKVNGVEYTLVGLGVRTVSFLSIQVYMVGYYMATQDIAAIQARLVKEINPIATTLVANEKDELRQALLDPVKGEKLWGEILHDVRPRSAFRIVPIRDTDFHHLRDAFVRAVQSRSQKTPAEYGDEQFGVMMKDFRALFNRGKFPKKQELLLIRDNKGHLTVTHDTTGTGAARETIGEIPEERITRLLWLNWLAGSKVASEPARMNIVDGIMEFVERPVGTVATQVI</sequence>
<proteinExistence type="predicted"/>
<dbReference type="STRING" id="196109.A0A136J5X9"/>
<dbReference type="InterPro" id="IPR036298">
    <property type="entry name" value="Chalcone_isomerase_sf"/>
</dbReference>
<dbReference type="InParanoid" id="A0A136J5X9"/>
<evidence type="ECO:0000313" key="3">
    <source>
        <dbReference type="Proteomes" id="UP000070501"/>
    </source>
</evidence>
<gene>
    <name evidence="2" type="ORF">Micbo1qcDRAFT_160308</name>
</gene>
<evidence type="ECO:0000259" key="1">
    <source>
        <dbReference type="Pfam" id="PF16035"/>
    </source>
</evidence>
<dbReference type="OrthoDB" id="18193at2759"/>
<dbReference type="PANTHER" id="PTHR47284">
    <property type="entry name" value="FATTY-ACID-BINDING PROTEIN 2"/>
    <property type="match status" value="1"/>
</dbReference>
<dbReference type="Proteomes" id="UP000070501">
    <property type="component" value="Unassembled WGS sequence"/>
</dbReference>
<dbReference type="EMBL" id="KQ964248">
    <property type="protein sequence ID" value="KXJ92574.1"/>
    <property type="molecule type" value="Genomic_DNA"/>
</dbReference>
<keyword evidence="2" id="KW-0413">Isomerase</keyword>
<evidence type="ECO:0000313" key="2">
    <source>
        <dbReference type="EMBL" id="KXJ92574.1"/>
    </source>
</evidence>